<evidence type="ECO:0000313" key="4">
    <source>
        <dbReference type="EMBL" id="MCH4823423.1"/>
    </source>
</evidence>
<reference evidence="4" key="1">
    <citation type="submission" date="2022-03" db="EMBL/GenBank/DDBJ databases">
        <title>Gramella crocea sp. nov., isolated from activated sludge of a seafood processing plant.</title>
        <authorList>
            <person name="Zhang X."/>
        </authorList>
    </citation>
    <scope>NUCLEOTIDE SEQUENCE</scope>
    <source>
        <strain evidence="4">YJ019</strain>
    </source>
</reference>
<dbReference type="EMBL" id="JAKVTV010000003">
    <property type="protein sequence ID" value="MCH4823423.1"/>
    <property type="molecule type" value="Genomic_DNA"/>
</dbReference>
<keyword evidence="2" id="KW-0732">Signal</keyword>
<evidence type="ECO:0000256" key="1">
    <source>
        <dbReference type="ARBA" id="ARBA00004196"/>
    </source>
</evidence>
<comment type="subcellular location">
    <subcellularLocation>
        <location evidence="1">Cell envelope</location>
    </subcellularLocation>
</comment>
<evidence type="ECO:0000313" key="5">
    <source>
        <dbReference type="Proteomes" id="UP001139226"/>
    </source>
</evidence>
<evidence type="ECO:0000256" key="2">
    <source>
        <dbReference type="ARBA" id="ARBA00022729"/>
    </source>
</evidence>
<dbReference type="RefSeq" id="WP_240713600.1">
    <property type="nucleotide sequence ID" value="NZ_JAKVTV010000003.1"/>
</dbReference>
<dbReference type="PROSITE" id="PS51257">
    <property type="entry name" value="PROKAR_LIPOPROTEIN"/>
    <property type="match status" value="1"/>
</dbReference>
<keyword evidence="5" id="KW-1185">Reference proteome</keyword>
<dbReference type="GO" id="GO:0030313">
    <property type="term" value="C:cell envelope"/>
    <property type="evidence" value="ECO:0007669"/>
    <property type="project" value="UniProtKB-SubCell"/>
</dbReference>
<dbReference type="InterPro" id="IPR018976">
    <property type="entry name" value="Imelysin-like"/>
</dbReference>
<proteinExistence type="predicted"/>
<dbReference type="InterPro" id="IPR034984">
    <property type="entry name" value="Imelysin-like_IPPA"/>
</dbReference>
<dbReference type="Pfam" id="PF09375">
    <property type="entry name" value="Peptidase_M75"/>
    <property type="match status" value="1"/>
</dbReference>
<protein>
    <submittedName>
        <fullName evidence="4">Imelysin family protein</fullName>
    </submittedName>
</protein>
<organism evidence="4 5">
    <name type="scientific">Christiangramia lutea</name>
    <dbReference type="NCBI Taxonomy" id="1607951"/>
    <lineage>
        <taxon>Bacteria</taxon>
        <taxon>Pseudomonadati</taxon>
        <taxon>Bacteroidota</taxon>
        <taxon>Flavobacteriia</taxon>
        <taxon>Flavobacteriales</taxon>
        <taxon>Flavobacteriaceae</taxon>
        <taxon>Christiangramia</taxon>
    </lineage>
</organism>
<dbReference type="InterPro" id="IPR038352">
    <property type="entry name" value="Imelysin_sf"/>
</dbReference>
<comment type="caution">
    <text evidence="4">The sequence shown here is derived from an EMBL/GenBank/DDBJ whole genome shotgun (WGS) entry which is preliminary data.</text>
</comment>
<evidence type="ECO:0000259" key="3">
    <source>
        <dbReference type="Pfam" id="PF09375"/>
    </source>
</evidence>
<accession>A0A9X2ABT0</accession>
<dbReference type="AlphaFoldDB" id="A0A9X2ABT0"/>
<sequence length="362" mass="40037">MKRISSIILIATLIFTACSTGDDGSGNGGGNETDSFDRGAMLVNWADNIIIPAFSDFKTSTQQLEELTLAFTQDPSEENLVALRNEFENSYIEFQAVAMFDIGKAEEVGFRRFLNTYPLDAAAVEDKISSGSYNLELPSSFDEQGFPAMDYLLNDLGENDSEIVTKYSSENYSNYLVDVAQRINSLTSEVNASWQGDYRDNFVSNTSSSSTGSVDKLTNKFVMYYEAFLRSGKIGFPSGVFTGSPSPINVEAYYSKDLSKELYLEALESVTDFYNGNGSGDSYKQYLEFLDRGELASDISSQLTAIEAQASNLDASLRRQVETDNTKMLEAYDELQKGVVLFKLDMMQALSISIDYVDSDGD</sequence>
<dbReference type="Gene3D" id="1.20.1420.20">
    <property type="entry name" value="M75 peptidase, HXXE motif"/>
    <property type="match status" value="1"/>
</dbReference>
<feature type="domain" description="Imelysin-like" evidence="3">
    <location>
        <begin position="50"/>
        <end position="336"/>
    </location>
</feature>
<dbReference type="CDD" id="cd14659">
    <property type="entry name" value="Imelysin-like_IPPA"/>
    <property type="match status" value="1"/>
</dbReference>
<dbReference type="Proteomes" id="UP001139226">
    <property type="component" value="Unassembled WGS sequence"/>
</dbReference>
<gene>
    <name evidence="4" type="ORF">ML462_09570</name>
</gene>
<name>A0A9X2ABT0_9FLAO</name>